<dbReference type="EMBL" id="BKAU01000001">
    <property type="protein sequence ID" value="GEP94056.1"/>
    <property type="molecule type" value="Genomic_DNA"/>
</dbReference>
<dbReference type="OrthoDB" id="674886at2"/>
<protein>
    <recommendedName>
        <fullName evidence="4">DUF1735 domain-containing protein</fullName>
    </recommendedName>
</protein>
<reference evidence="2 3" key="1">
    <citation type="submission" date="2019-07" db="EMBL/GenBank/DDBJ databases">
        <title>Whole genome shotgun sequence of Chitinophaga cymbidii NBRC 109752.</title>
        <authorList>
            <person name="Hosoyama A."/>
            <person name="Uohara A."/>
            <person name="Ohji S."/>
            <person name="Ichikawa N."/>
        </authorList>
    </citation>
    <scope>NUCLEOTIDE SEQUENCE [LARGE SCALE GENOMIC DNA]</scope>
    <source>
        <strain evidence="2 3">NBRC 109752</strain>
    </source>
</reference>
<dbReference type="AlphaFoldDB" id="A0A512REC4"/>
<comment type="caution">
    <text evidence="2">The sequence shown here is derived from an EMBL/GenBank/DDBJ whole genome shotgun (WGS) entry which is preliminary data.</text>
</comment>
<feature type="signal peptide" evidence="1">
    <location>
        <begin position="1"/>
        <end position="22"/>
    </location>
</feature>
<accession>A0A512REC4</accession>
<keyword evidence="1" id="KW-0732">Signal</keyword>
<evidence type="ECO:0000313" key="2">
    <source>
        <dbReference type="EMBL" id="GEP94056.1"/>
    </source>
</evidence>
<evidence type="ECO:0000313" key="3">
    <source>
        <dbReference type="Proteomes" id="UP000321436"/>
    </source>
</evidence>
<evidence type="ECO:0000256" key="1">
    <source>
        <dbReference type="SAM" id="SignalP"/>
    </source>
</evidence>
<evidence type="ECO:0008006" key="4">
    <source>
        <dbReference type="Google" id="ProtNLM"/>
    </source>
</evidence>
<dbReference type="Proteomes" id="UP000321436">
    <property type="component" value="Unassembled WGS sequence"/>
</dbReference>
<dbReference type="Gene3D" id="2.60.40.2340">
    <property type="match status" value="1"/>
</dbReference>
<keyword evidence="3" id="KW-1185">Reference proteome</keyword>
<name>A0A512REC4_9BACT</name>
<dbReference type="RefSeq" id="WP_146857552.1">
    <property type="nucleotide sequence ID" value="NZ_BKAU01000001.1"/>
</dbReference>
<feature type="chain" id="PRO_5021844355" description="DUF1735 domain-containing protein" evidence="1">
    <location>
        <begin position="23"/>
        <end position="326"/>
    </location>
</feature>
<sequence>MKIHIKLLSGALLALMTIASCTKTEDLPARTQSSMLSFAVTNLPDTLIYGVVDQTDHTITVYLPFYYNLNIIDPQIKVSEGASVLEELLPVNVNDSTQQYTVKGKDSSVTVYKLKIYVQPPGVPFVLTEISTADSYYETWPGYGQFSITGSFYTLNAKIADAWLVDKSGAEHPLTLTAISSSGDASTGTVQYWLSGIPVPSTLDSGLYHVKAAIYGRTATMQYPIRVAYRQPDFGYFTTREVKQGDKFTLVAHVSSGKVFTGVKSFAMSADGVNWLPLIVESYNREEAVIKVPEDFPTGAYQRYRMEFDTWDPIVRSGSFTTITAK</sequence>
<dbReference type="PROSITE" id="PS51257">
    <property type="entry name" value="PROKAR_LIPOPROTEIN"/>
    <property type="match status" value="1"/>
</dbReference>
<gene>
    <name evidence="2" type="ORF">CCY01nite_03160</name>
</gene>
<organism evidence="2 3">
    <name type="scientific">Chitinophaga cymbidii</name>
    <dbReference type="NCBI Taxonomy" id="1096750"/>
    <lineage>
        <taxon>Bacteria</taxon>
        <taxon>Pseudomonadati</taxon>
        <taxon>Bacteroidota</taxon>
        <taxon>Chitinophagia</taxon>
        <taxon>Chitinophagales</taxon>
        <taxon>Chitinophagaceae</taxon>
        <taxon>Chitinophaga</taxon>
    </lineage>
</organism>
<proteinExistence type="predicted"/>